<organism evidence="6 7">
    <name type="scientific">Candidatus Taylorbacteria bacterium RIFCSPLOWO2_12_FULL_44_15c</name>
    <dbReference type="NCBI Taxonomy" id="1802333"/>
    <lineage>
        <taxon>Bacteria</taxon>
        <taxon>Candidatus Tayloriibacteriota</taxon>
    </lineage>
</organism>
<dbReference type="InterPro" id="IPR036291">
    <property type="entry name" value="NAD(P)-bd_dom_sf"/>
</dbReference>
<dbReference type="SMART" id="SM00984">
    <property type="entry name" value="UDPG_MGDP_dh_C"/>
    <property type="match status" value="1"/>
</dbReference>
<dbReference type="PIRSF" id="PIRSF000124">
    <property type="entry name" value="UDPglc_GDPman_dh"/>
    <property type="match status" value="1"/>
</dbReference>
<dbReference type="InterPro" id="IPR028359">
    <property type="entry name" value="UDP_ManNAc/GlcNAc_DH"/>
</dbReference>
<dbReference type="InterPro" id="IPR036220">
    <property type="entry name" value="UDP-Glc/GDP-Man_DH_C_sf"/>
</dbReference>
<dbReference type="PROSITE" id="PS51371">
    <property type="entry name" value="CBS"/>
    <property type="match status" value="1"/>
</dbReference>
<dbReference type="InterPro" id="IPR046342">
    <property type="entry name" value="CBS_dom_sf"/>
</dbReference>
<dbReference type="InterPro" id="IPR017476">
    <property type="entry name" value="UDP-Glc/GDP-Man"/>
</dbReference>
<dbReference type="SUPFAM" id="SSF48179">
    <property type="entry name" value="6-phosphogluconate dehydrogenase C-terminal domain-like"/>
    <property type="match status" value="1"/>
</dbReference>
<comment type="similarity">
    <text evidence="1">Belongs to the UDP-glucose/GDP-mannose dehydrogenase family.</text>
</comment>
<dbReference type="Gene3D" id="3.10.580.10">
    <property type="entry name" value="CBS-domain"/>
    <property type="match status" value="1"/>
</dbReference>
<dbReference type="InterPro" id="IPR001732">
    <property type="entry name" value="UDP-Glc/GDP-Man_DH_N"/>
</dbReference>
<dbReference type="AlphaFoldDB" id="A0A1G2P712"/>
<evidence type="ECO:0000256" key="4">
    <source>
        <dbReference type="PROSITE-ProRule" id="PRU00703"/>
    </source>
</evidence>
<proteinExistence type="inferred from homology"/>
<accession>A0A1G2P712</accession>
<evidence type="ECO:0000256" key="2">
    <source>
        <dbReference type="ARBA" id="ARBA00023002"/>
    </source>
</evidence>
<dbReference type="Gene3D" id="3.40.50.720">
    <property type="entry name" value="NAD(P)-binding Rossmann-like Domain"/>
    <property type="match status" value="2"/>
</dbReference>
<dbReference type="Proteomes" id="UP000176355">
    <property type="component" value="Unassembled WGS sequence"/>
</dbReference>
<dbReference type="GO" id="GO:0016616">
    <property type="term" value="F:oxidoreductase activity, acting on the CH-OH group of donors, NAD or NADP as acceptor"/>
    <property type="evidence" value="ECO:0007669"/>
    <property type="project" value="InterPro"/>
</dbReference>
<dbReference type="Pfam" id="PF00571">
    <property type="entry name" value="CBS"/>
    <property type="match status" value="1"/>
</dbReference>
<evidence type="ECO:0000256" key="1">
    <source>
        <dbReference type="ARBA" id="ARBA00006601"/>
    </source>
</evidence>
<dbReference type="InterPro" id="IPR014027">
    <property type="entry name" value="UDP-Glc/GDP-Man_DH_C"/>
</dbReference>
<evidence type="ECO:0000256" key="3">
    <source>
        <dbReference type="ARBA" id="ARBA00023027"/>
    </source>
</evidence>
<reference evidence="6 7" key="1">
    <citation type="journal article" date="2016" name="Nat. Commun.">
        <title>Thousands of microbial genomes shed light on interconnected biogeochemical processes in an aquifer system.</title>
        <authorList>
            <person name="Anantharaman K."/>
            <person name="Brown C.T."/>
            <person name="Hug L.A."/>
            <person name="Sharon I."/>
            <person name="Castelle C.J."/>
            <person name="Probst A.J."/>
            <person name="Thomas B.C."/>
            <person name="Singh A."/>
            <person name="Wilkins M.J."/>
            <person name="Karaoz U."/>
            <person name="Brodie E.L."/>
            <person name="Williams K.H."/>
            <person name="Hubbard S.S."/>
            <person name="Banfield J.F."/>
        </authorList>
    </citation>
    <scope>NUCLEOTIDE SEQUENCE [LARGE SCALE GENOMIC DNA]</scope>
</reference>
<dbReference type="EMBL" id="MHSL01000009">
    <property type="protein sequence ID" value="OHA44135.1"/>
    <property type="molecule type" value="Genomic_DNA"/>
</dbReference>
<dbReference type="PANTHER" id="PTHR43491">
    <property type="entry name" value="UDP-N-ACETYL-D-MANNOSAMINE DEHYDROGENASE"/>
    <property type="match status" value="1"/>
</dbReference>
<comment type="caution">
    <text evidence="6">The sequence shown here is derived from an EMBL/GenBank/DDBJ whole genome shotgun (WGS) entry which is preliminary data.</text>
</comment>
<gene>
    <name evidence="6" type="ORF">A3G03_00380</name>
</gene>
<name>A0A1G2P712_9BACT</name>
<protein>
    <recommendedName>
        <fullName evidence="5">CBS domain-containing protein</fullName>
    </recommendedName>
</protein>
<evidence type="ECO:0000313" key="6">
    <source>
        <dbReference type="EMBL" id="OHA44135.1"/>
    </source>
</evidence>
<evidence type="ECO:0000259" key="5">
    <source>
        <dbReference type="PROSITE" id="PS51371"/>
    </source>
</evidence>
<evidence type="ECO:0000313" key="7">
    <source>
        <dbReference type="Proteomes" id="UP000176355"/>
    </source>
</evidence>
<dbReference type="Pfam" id="PF03721">
    <property type="entry name" value="UDPG_MGDP_dh_N"/>
    <property type="match status" value="1"/>
</dbReference>
<dbReference type="Pfam" id="PF03720">
    <property type="entry name" value="UDPG_MGDP_dh_C"/>
    <property type="match status" value="1"/>
</dbReference>
<keyword evidence="4" id="KW-0129">CBS domain</keyword>
<keyword evidence="2" id="KW-0560">Oxidoreductase</keyword>
<dbReference type="PANTHER" id="PTHR43491:SF2">
    <property type="entry name" value="UDP-N-ACETYL-D-MANNOSAMINE DEHYDROGENASE"/>
    <property type="match status" value="1"/>
</dbReference>
<dbReference type="InterPro" id="IPR008927">
    <property type="entry name" value="6-PGluconate_DH-like_C_sf"/>
</dbReference>
<dbReference type="GO" id="GO:0016628">
    <property type="term" value="F:oxidoreductase activity, acting on the CH-CH group of donors, NAD or NADP as acceptor"/>
    <property type="evidence" value="ECO:0007669"/>
    <property type="project" value="InterPro"/>
</dbReference>
<dbReference type="InterPro" id="IPR000644">
    <property type="entry name" value="CBS_dom"/>
</dbReference>
<feature type="domain" description="CBS" evidence="5">
    <location>
        <begin position="1"/>
        <end position="69"/>
    </location>
</feature>
<dbReference type="GO" id="GO:0051287">
    <property type="term" value="F:NAD binding"/>
    <property type="evidence" value="ECO:0007669"/>
    <property type="project" value="InterPro"/>
</dbReference>
<dbReference type="InterPro" id="IPR014026">
    <property type="entry name" value="UDP-Glc/GDP-Man_DH_dimer"/>
</dbReference>
<keyword evidence="3" id="KW-0520">NAD</keyword>
<dbReference type="STRING" id="1802333.A3G03_00380"/>
<dbReference type="SUPFAM" id="SSF51735">
    <property type="entry name" value="NAD(P)-binding Rossmann-fold domains"/>
    <property type="match status" value="1"/>
</dbReference>
<dbReference type="PIRSF" id="PIRSF500136">
    <property type="entry name" value="UDP_ManNAc_DH"/>
    <property type="match status" value="1"/>
</dbReference>
<dbReference type="GO" id="GO:0000271">
    <property type="term" value="P:polysaccharide biosynthetic process"/>
    <property type="evidence" value="ECO:0007669"/>
    <property type="project" value="InterPro"/>
</dbReference>
<dbReference type="Pfam" id="PF00984">
    <property type="entry name" value="UDPG_MGDP_dh"/>
    <property type="match status" value="1"/>
</dbReference>
<dbReference type="SUPFAM" id="SSF54631">
    <property type="entry name" value="CBS-domain pair"/>
    <property type="match status" value="1"/>
</dbReference>
<dbReference type="SUPFAM" id="SSF52413">
    <property type="entry name" value="UDP-glucose/GDP-mannose dehydrogenase C-terminal domain"/>
    <property type="match status" value="1"/>
</dbReference>
<sequence length="579" mass="64170">MRNRIKPILIKPSGTIREAMAAIELSPHSKPEPGPAGIALVTDRRHKLLGILTDGDIRKAILGGVAIDSSVSGIMKKNPVTVKKGLSAFEMMRAIIREIKERNIVDHKLDKIVVVDDDNGVHDVLSFFELWKNTEIHARNVYIVGLGYVGLTLALTLCEVGFKVHGIDTDKKVAASLRRGRPHFHEVGLEPLLKHHINKNFFVQSDFKNGESDIYIIAVNTPVNEKGEVVFDYLKKAITSVAKILKPHDLIILRSTVSVGTCRKFAIPLIEKISKLKAGEDFYLSFAPERTVEGRALEELRILPQVIGGINEASVDLTTRLFKTINHLIVPVQNLEAAEVVKLLNNSFRDVSFAYANEVAQACEKFGVNAFEVIEAANRGYPRNKIPSPSPGVGGLCLVKDPWILVNSAKQVGFNAKLPALGRKINEEMIKLVAKKVSAFAVKNKIKPNALKIFVLGVAFKGEPETSDMRFSPAVDIIKELQQKFKNIVVYDPVIKTSELKKARLSDGQTGLKPVSLADGFEESNCVLVLNNHHSFRDLDIYDLLMKMKKPGYFFDGWNLFPREAIEGVKGIKYGTFGV</sequence>
<dbReference type="NCBIfam" id="TIGR03026">
    <property type="entry name" value="NDP-sugDHase"/>
    <property type="match status" value="1"/>
</dbReference>